<evidence type="ECO:0000256" key="8">
    <source>
        <dbReference type="ARBA" id="ARBA00048141"/>
    </source>
</evidence>
<dbReference type="PANTHER" id="PTHR23342:SF0">
    <property type="entry name" value="N-ACETYLGLUTAMATE SYNTHASE, MITOCHONDRIAL"/>
    <property type="match status" value="1"/>
</dbReference>
<evidence type="ECO:0000256" key="6">
    <source>
        <dbReference type="ARBA" id="ARBA00022777"/>
    </source>
</evidence>
<keyword evidence="7 9" id="KW-0067">ATP-binding</keyword>
<accession>A0A378JMB5</accession>
<dbReference type="SUPFAM" id="SSF53633">
    <property type="entry name" value="Carbamate kinase-like"/>
    <property type="match status" value="1"/>
</dbReference>
<evidence type="ECO:0000313" key="11">
    <source>
        <dbReference type="EMBL" id="STX51443.1"/>
    </source>
</evidence>
<keyword evidence="4 9" id="KW-0808">Transferase</keyword>
<dbReference type="InterPro" id="IPR037528">
    <property type="entry name" value="ArgB"/>
</dbReference>
<feature type="binding site" evidence="9">
    <location>
        <position position="169"/>
    </location>
    <ligand>
        <name>substrate</name>
    </ligand>
</feature>
<evidence type="ECO:0000256" key="4">
    <source>
        <dbReference type="ARBA" id="ARBA00022679"/>
    </source>
</evidence>
<feature type="binding site" evidence="9">
    <location>
        <position position="77"/>
    </location>
    <ligand>
        <name>substrate</name>
    </ligand>
</feature>
<dbReference type="NCBIfam" id="TIGR00761">
    <property type="entry name" value="argB"/>
    <property type="match status" value="1"/>
</dbReference>
<dbReference type="AlphaFoldDB" id="A0A378JMB5"/>
<dbReference type="Proteomes" id="UP000254794">
    <property type="component" value="Unassembled WGS sequence"/>
</dbReference>
<evidence type="ECO:0000256" key="3">
    <source>
        <dbReference type="ARBA" id="ARBA00022605"/>
    </source>
</evidence>
<feature type="binding site" evidence="9">
    <location>
        <begin position="55"/>
        <end position="56"/>
    </location>
    <ligand>
        <name>substrate</name>
    </ligand>
</feature>
<dbReference type="EMBL" id="UGOD01000001">
    <property type="protein sequence ID" value="STX51443.1"/>
    <property type="molecule type" value="Genomic_DNA"/>
</dbReference>
<dbReference type="Gene3D" id="3.40.1160.10">
    <property type="entry name" value="Acetylglutamate kinase-like"/>
    <property type="match status" value="1"/>
</dbReference>
<reference evidence="11 12" key="1">
    <citation type="submission" date="2018-06" db="EMBL/GenBank/DDBJ databases">
        <authorList>
            <consortium name="Pathogen Informatics"/>
            <person name="Doyle S."/>
        </authorList>
    </citation>
    <scope>NUCLEOTIDE SEQUENCE [LARGE SCALE GENOMIC DNA]</scope>
    <source>
        <strain evidence="11 12">NCTC13316</strain>
    </source>
</reference>
<sequence>MNSLNHAYIYTATSKLILIKIGGSILHDPNSVSALIRDIKAILTSGYQIVLVHGGSKAINEALQMYGIESKFIEGLRVTSSAAIKVIEMVLCGQVNQMLVRMLNQMGIKAAGLSGAQNHMLQCNYLDKKYGFVGEVKQVNSQDISHLLANQITPVIATIGVDDIGHAVNINGDMAAYHLASALAVDKLIYLTDQDGIYNNDGQLLRILSENNLHELVKNAIVSNGMLVKVKAILKALQCNLDQVMIANGMQPYSLINAILKQHNPGTLCLKNQN</sequence>
<dbReference type="Pfam" id="PF00696">
    <property type="entry name" value="AA_kinase"/>
    <property type="match status" value="1"/>
</dbReference>
<dbReference type="OrthoDB" id="9803155at2"/>
<dbReference type="HAMAP" id="MF_00082">
    <property type="entry name" value="ArgB"/>
    <property type="match status" value="1"/>
</dbReference>
<evidence type="ECO:0000259" key="10">
    <source>
        <dbReference type="Pfam" id="PF00696"/>
    </source>
</evidence>
<evidence type="ECO:0000256" key="1">
    <source>
        <dbReference type="ARBA" id="ARBA00004828"/>
    </source>
</evidence>
<evidence type="ECO:0000313" key="12">
    <source>
        <dbReference type="Proteomes" id="UP000254794"/>
    </source>
</evidence>
<keyword evidence="5 9" id="KW-0547">Nucleotide-binding</keyword>
<comment type="pathway">
    <text evidence="1 9">Amino-acid biosynthesis; L-arginine biosynthesis; N(2)-acetyl-L-ornithine from L-glutamate: step 2/4.</text>
</comment>
<gene>
    <name evidence="9 11" type="primary">argB</name>
    <name evidence="11" type="ORF">NCTC13316_01538</name>
</gene>
<organism evidence="11 12">
    <name type="scientific">Legionella busanensis</name>
    <dbReference type="NCBI Taxonomy" id="190655"/>
    <lineage>
        <taxon>Bacteria</taxon>
        <taxon>Pseudomonadati</taxon>
        <taxon>Pseudomonadota</taxon>
        <taxon>Gammaproteobacteria</taxon>
        <taxon>Legionellales</taxon>
        <taxon>Legionellaceae</taxon>
        <taxon>Legionella</taxon>
    </lineage>
</organism>
<comment type="catalytic activity">
    <reaction evidence="8 9">
        <text>N-acetyl-L-glutamate + ATP = N-acetyl-L-glutamyl 5-phosphate + ADP</text>
        <dbReference type="Rhea" id="RHEA:14629"/>
        <dbReference type="ChEBI" id="CHEBI:30616"/>
        <dbReference type="ChEBI" id="CHEBI:44337"/>
        <dbReference type="ChEBI" id="CHEBI:57936"/>
        <dbReference type="ChEBI" id="CHEBI:456216"/>
        <dbReference type="EC" id="2.7.2.8"/>
    </reaction>
</comment>
<dbReference type="InterPro" id="IPR001057">
    <property type="entry name" value="Glu/AcGlu_kinase"/>
</dbReference>
<keyword evidence="2 9" id="KW-0055">Arginine biosynthesis</keyword>
<comment type="similarity">
    <text evidence="9">Belongs to the acetylglutamate kinase family. ArgB subfamily.</text>
</comment>
<dbReference type="CDD" id="cd04238">
    <property type="entry name" value="AAK_NAGK-like"/>
    <property type="match status" value="1"/>
</dbReference>
<feature type="domain" description="Aspartate/glutamate/uridylate kinase" evidence="10">
    <location>
        <begin position="15"/>
        <end position="248"/>
    </location>
</feature>
<dbReference type="PANTHER" id="PTHR23342">
    <property type="entry name" value="N-ACETYLGLUTAMATE SYNTHASE"/>
    <property type="match status" value="1"/>
</dbReference>
<dbReference type="FunFam" id="3.40.1160.10:FF:000004">
    <property type="entry name" value="Acetylglutamate kinase"/>
    <property type="match status" value="1"/>
</dbReference>
<comment type="subcellular location">
    <subcellularLocation>
        <location evidence="9">Cytoplasm</location>
    </subcellularLocation>
</comment>
<feature type="site" description="Transition state stabilizer" evidence="9">
    <location>
        <position position="229"/>
    </location>
</feature>
<keyword evidence="12" id="KW-1185">Reference proteome</keyword>
<dbReference type="RefSeq" id="WP_115331079.1">
    <property type="nucleotide sequence ID" value="NZ_CAAAHP010000001.1"/>
</dbReference>
<comment type="function">
    <text evidence="9">Catalyzes the ATP-dependent phosphorylation of N-acetyl-L-glutamate.</text>
</comment>
<protein>
    <recommendedName>
        <fullName evidence="9">Acetylglutamate kinase</fullName>
        <ecNumber evidence="9">2.7.2.8</ecNumber>
    </recommendedName>
    <alternativeName>
        <fullName evidence="9">N-acetyl-L-glutamate 5-phosphotransferase</fullName>
    </alternativeName>
    <alternativeName>
        <fullName evidence="9">NAG kinase</fullName>
        <shortName evidence="9">NAGK</shortName>
    </alternativeName>
</protein>
<evidence type="ECO:0000256" key="7">
    <source>
        <dbReference type="ARBA" id="ARBA00022840"/>
    </source>
</evidence>
<keyword evidence="9" id="KW-0963">Cytoplasm</keyword>
<dbReference type="UniPathway" id="UPA00068">
    <property type="reaction ID" value="UER00107"/>
</dbReference>
<dbReference type="GO" id="GO:0003991">
    <property type="term" value="F:acetylglutamate kinase activity"/>
    <property type="evidence" value="ECO:0007669"/>
    <property type="project" value="UniProtKB-UniRule"/>
</dbReference>
<dbReference type="PIRSF" id="PIRSF000728">
    <property type="entry name" value="NAGK"/>
    <property type="match status" value="1"/>
</dbReference>
<dbReference type="GO" id="GO:0005524">
    <property type="term" value="F:ATP binding"/>
    <property type="evidence" value="ECO:0007669"/>
    <property type="project" value="UniProtKB-UniRule"/>
</dbReference>
<evidence type="ECO:0000256" key="2">
    <source>
        <dbReference type="ARBA" id="ARBA00022571"/>
    </source>
</evidence>
<dbReference type="InterPro" id="IPR004662">
    <property type="entry name" value="AcgluKinase_fam"/>
</dbReference>
<dbReference type="GO" id="GO:0005737">
    <property type="term" value="C:cytoplasm"/>
    <property type="evidence" value="ECO:0007669"/>
    <property type="project" value="UniProtKB-SubCell"/>
</dbReference>
<dbReference type="GO" id="GO:0042450">
    <property type="term" value="P:L-arginine biosynthetic process via ornithine"/>
    <property type="evidence" value="ECO:0007669"/>
    <property type="project" value="UniProtKB-UniRule"/>
</dbReference>
<keyword evidence="3 9" id="KW-0028">Amino-acid biosynthesis</keyword>
<dbReference type="PRINTS" id="PR00474">
    <property type="entry name" value="GLU5KINASE"/>
</dbReference>
<feature type="site" description="Transition state stabilizer" evidence="9">
    <location>
        <position position="20"/>
    </location>
</feature>
<proteinExistence type="inferred from homology"/>
<keyword evidence="6 9" id="KW-0418">Kinase</keyword>
<dbReference type="InterPro" id="IPR001048">
    <property type="entry name" value="Asp/Glu/Uridylate_kinase"/>
</dbReference>
<evidence type="ECO:0000256" key="5">
    <source>
        <dbReference type="ARBA" id="ARBA00022741"/>
    </source>
</evidence>
<dbReference type="InterPro" id="IPR036393">
    <property type="entry name" value="AceGlu_kinase-like_sf"/>
</dbReference>
<name>A0A378JMB5_9GAMM</name>
<evidence type="ECO:0000256" key="9">
    <source>
        <dbReference type="HAMAP-Rule" id="MF_00082"/>
    </source>
</evidence>
<dbReference type="EC" id="2.7.2.8" evidence="9"/>